<proteinExistence type="predicted"/>
<feature type="compositionally biased region" description="Basic and acidic residues" evidence="1">
    <location>
        <begin position="374"/>
        <end position="385"/>
    </location>
</feature>
<dbReference type="OrthoDB" id="122381at2759"/>
<feature type="compositionally biased region" description="Polar residues" evidence="1">
    <location>
        <begin position="345"/>
        <end position="354"/>
    </location>
</feature>
<feature type="region of interest" description="Disordered" evidence="1">
    <location>
        <begin position="331"/>
        <end position="385"/>
    </location>
</feature>
<evidence type="ECO:0000256" key="1">
    <source>
        <dbReference type="SAM" id="MobiDB-lite"/>
    </source>
</evidence>
<dbReference type="Proteomes" id="UP001165083">
    <property type="component" value="Unassembled WGS sequence"/>
</dbReference>
<gene>
    <name evidence="2" type="ORF">Plil01_001601700</name>
</gene>
<dbReference type="AlphaFoldDB" id="A0A9W7CQ16"/>
<accession>A0A9W7CQ16</accession>
<sequence length="385" mass="42406">MANATGYENAHVCRLRATARGCQATNVLVKLDFYQFTMIVTKSKMTSSDMYWMLTEKMGLQVQALAHLEFEDESINDKQWRVDIDGSSCPKLLRQIATVTLSDTTDQREKSVKATVPTNYWVGPQHIKAMAMHAREMIFVLDDHAPEHVRLQVYASQKLKADGTDELETGMVTALQTGVGAHLLRELINADTLPLVMVLSYRQTGNHYQAIMYDNARFQEYTDRWEELTPVRNQIAKRFGGSELDAALFDNKLTKQAAAQELNTIRRAAKYQAAVRRAAQKVLHGEAESMALLTVQTKEADPTGESAFVEQGIVSAANIHAANEHAPNAVRPAPATAHYPPSPPDRTTLSSNGSDPAAGVADTTRTIALAPESTPRDGGKSRPTL</sequence>
<organism evidence="2 3">
    <name type="scientific">Phytophthora lilii</name>
    <dbReference type="NCBI Taxonomy" id="2077276"/>
    <lineage>
        <taxon>Eukaryota</taxon>
        <taxon>Sar</taxon>
        <taxon>Stramenopiles</taxon>
        <taxon>Oomycota</taxon>
        <taxon>Peronosporomycetes</taxon>
        <taxon>Peronosporales</taxon>
        <taxon>Peronosporaceae</taxon>
        <taxon>Phytophthora</taxon>
    </lineage>
</organism>
<evidence type="ECO:0000313" key="2">
    <source>
        <dbReference type="EMBL" id="GMF38279.1"/>
    </source>
</evidence>
<dbReference type="EMBL" id="BSXW01001654">
    <property type="protein sequence ID" value="GMF38279.1"/>
    <property type="molecule type" value="Genomic_DNA"/>
</dbReference>
<name>A0A9W7CQ16_9STRA</name>
<protein>
    <submittedName>
        <fullName evidence="2">Unnamed protein product</fullName>
    </submittedName>
</protein>
<reference evidence="2" key="1">
    <citation type="submission" date="2023-04" db="EMBL/GenBank/DDBJ databases">
        <title>Phytophthora lilii NBRC 32176.</title>
        <authorList>
            <person name="Ichikawa N."/>
            <person name="Sato H."/>
            <person name="Tonouchi N."/>
        </authorList>
    </citation>
    <scope>NUCLEOTIDE SEQUENCE</scope>
    <source>
        <strain evidence="2">NBRC 32176</strain>
    </source>
</reference>
<comment type="caution">
    <text evidence="2">The sequence shown here is derived from an EMBL/GenBank/DDBJ whole genome shotgun (WGS) entry which is preliminary data.</text>
</comment>
<evidence type="ECO:0000313" key="3">
    <source>
        <dbReference type="Proteomes" id="UP001165083"/>
    </source>
</evidence>
<keyword evidence="3" id="KW-1185">Reference proteome</keyword>